<evidence type="ECO:0000313" key="2">
    <source>
        <dbReference type="Proteomes" id="UP000420562"/>
    </source>
</evidence>
<name>A0A7J4ZWA7_9BACT</name>
<dbReference type="RefSeq" id="WP_151127121.1">
    <property type="nucleotide sequence ID" value="NZ_VZQZ01000001.1"/>
</dbReference>
<dbReference type="AlphaFoldDB" id="A0A7J4ZWA7"/>
<protein>
    <submittedName>
        <fullName evidence="1">Sigma-70 family RNA polymerase sigma factor</fullName>
    </submittedName>
</protein>
<accession>A0A7J4ZWA7</accession>
<gene>
    <name evidence="1" type="ORF">F6V25_03125</name>
</gene>
<proteinExistence type="predicted"/>
<evidence type="ECO:0000313" key="1">
    <source>
        <dbReference type="EMBL" id="KAB0667703.1"/>
    </source>
</evidence>
<organism evidence="1 2">
    <name type="scientific">Oryzomonas japonica</name>
    <dbReference type="NCBI Taxonomy" id="2603858"/>
    <lineage>
        <taxon>Bacteria</taxon>
        <taxon>Pseudomonadati</taxon>
        <taxon>Thermodesulfobacteriota</taxon>
        <taxon>Desulfuromonadia</taxon>
        <taxon>Geobacterales</taxon>
        <taxon>Geobacteraceae</taxon>
        <taxon>Oryzomonas</taxon>
    </lineage>
</organism>
<sequence length="148" mass="17014">MLIWRVKPISADPEVTLTDWTIFEVSSALWPQKTRHFVGYNVYGREGRVSSAIMEFDAEKMIGVTRSGRVYRLDGCQGDGSPDGLHTWYYWCLRNKITNSHVVDPDQLSNQATESLEDVADDPDAQEITKEEKERLQRAMDALSQWFL</sequence>
<dbReference type="EMBL" id="VZQZ01000001">
    <property type="protein sequence ID" value="KAB0667703.1"/>
    <property type="molecule type" value="Genomic_DNA"/>
</dbReference>
<reference evidence="1 2" key="1">
    <citation type="submission" date="2019-09" db="EMBL/GenBank/DDBJ databases">
        <title>Geobacter sp. Red96, a novel strain isolated from paddy soil.</title>
        <authorList>
            <person name="Xu Z."/>
            <person name="Masuda Y."/>
            <person name="Itoh H."/>
            <person name="Senoo K."/>
        </authorList>
    </citation>
    <scope>NUCLEOTIDE SEQUENCE [LARGE SCALE GENOMIC DNA]</scope>
    <source>
        <strain evidence="1 2">Red96</strain>
    </source>
</reference>
<dbReference type="Proteomes" id="UP000420562">
    <property type="component" value="Unassembled WGS sequence"/>
</dbReference>
<keyword evidence="2" id="KW-1185">Reference proteome</keyword>
<comment type="caution">
    <text evidence="1">The sequence shown here is derived from an EMBL/GenBank/DDBJ whole genome shotgun (WGS) entry which is preliminary data.</text>
</comment>